<name>A0A024GCG6_9STRA</name>
<dbReference type="GO" id="GO:0005634">
    <property type="term" value="C:nucleus"/>
    <property type="evidence" value="ECO:0007669"/>
    <property type="project" value="UniProtKB-SubCell"/>
</dbReference>
<evidence type="ECO:0000256" key="1">
    <source>
        <dbReference type="ARBA" id="ARBA00004123"/>
    </source>
</evidence>
<organism evidence="4 5">
    <name type="scientific">Albugo candida</name>
    <dbReference type="NCBI Taxonomy" id="65357"/>
    <lineage>
        <taxon>Eukaryota</taxon>
        <taxon>Sar</taxon>
        <taxon>Stramenopiles</taxon>
        <taxon>Oomycota</taxon>
        <taxon>Peronosporomycetes</taxon>
        <taxon>Albuginales</taxon>
        <taxon>Albuginaceae</taxon>
        <taxon>Albugo</taxon>
    </lineage>
</organism>
<feature type="domain" description="SprT-like" evidence="3">
    <location>
        <begin position="1"/>
        <end position="124"/>
    </location>
</feature>
<comment type="subcellular location">
    <subcellularLocation>
        <location evidence="1">Nucleus</location>
    </subcellularLocation>
</comment>
<evidence type="ECO:0000313" key="5">
    <source>
        <dbReference type="Proteomes" id="UP000053237"/>
    </source>
</evidence>
<dbReference type="InterPro" id="IPR044245">
    <property type="entry name" value="Spartan"/>
</dbReference>
<dbReference type="AlphaFoldDB" id="A0A024GCG6"/>
<dbReference type="GO" id="GO:0031593">
    <property type="term" value="F:polyubiquitin modification-dependent protein binding"/>
    <property type="evidence" value="ECO:0007669"/>
    <property type="project" value="TreeGrafter"/>
</dbReference>
<dbReference type="EMBL" id="CAIX01000070">
    <property type="protein sequence ID" value="CCI44440.1"/>
    <property type="molecule type" value="Genomic_DNA"/>
</dbReference>
<dbReference type="STRING" id="65357.A0A024GCG6"/>
<evidence type="ECO:0000313" key="4">
    <source>
        <dbReference type="EMBL" id="CCI44440.1"/>
    </source>
</evidence>
<dbReference type="Pfam" id="PF10263">
    <property type="entry name" value="SprT-like"/>
    <property type="match status" value="1"/>
</dbReference>
<evidence type="ECO:0000259" key="3">
    <source>
        <dbReference type="SMART" id="SM00731"/>
    </source>
</evidence>
<accession>A0A024GCG6</accession>
<dbReference type="PANTHER" id="PTHR21220:SF0">
    <property type="entry name" value="DNA-DEPENDENT METALLOPROTEASE SPRTN"/>
    <property type="match status" value="1"/>
</dbReference>
<dbReference type="Pfam" id="PF22934">
    <property type="entry name" value="SPRTN_ZBD"/>
    <property type="match status" value="1"/>
</dbReference>
<dbReference type="InterPro" id="IPR006640">
    <property type="entry name" value="SprT-like_domain"/>
</dbReference>
<keyword evidence="5" id="KW-1185">Reference proteome</keyword>
<dbReference type="GO" id="GO:0003697">
    <property type="term" value="F:single-stranded DNA binding"/>
    <property type="evidence" value="ECO:0007669"/>
    <property type="project" value="InterPro"/>
</dbReference>
<evidence type="ECO:0000256" key="2">
    <source>
        <dbReference type="ARBA" id="ARBA00023242"/>
    </source>
</evidence>
<dbReference type="SMART" id="SM00731">
    <property type="entry name" value="SprT"/>
    <property type="match status" value="1"/>
</dbReference>
<dbReference type="InParanoid" id="A0A024GCG6"/>
<protein>
    <recommendedName>
        <fullName evidence="3">SprT-like domain-containing protein</fullName>
    </recommendedName>
</protein>
<proteinExistence type="predicted"/>
<gene>
    <name evidence="4" type="ORF">BN9_052490</name>
</gene>
<sequence length="195" mass="22706">MSECKHEMIHAFLFLSRGVRDHDDHGPAFQGHMNRINSIANTKITVFHTFHREVEAYRLHWWQCDVRIQGKLYYQYSFEYGQGNCRTKKPYFGLVKRSINRPPSKRDTWWAEHQRSCGGSFIKIKEPVDYKKKKIRKATSAKKPTKSSDITSYFPNKDKDVAKNLINTPSVDDITQGISLQADRKIVVIDLTDKG</sequence>
<dbReference type="GO" id="GO:0004222">
    <property type="term" value="F:metalloendopeptidase activity"/>
    <property type="evidence" value="ECO:0007669"/>
    <property type="project" value="InterPro"/>
</dbReference>
<reference evidence="4 5" key="1">
    <citation type="submission" date="2012-05" db="EMBL/GenBank/DDBJ databases">
        <title>Recombination and specialization in a pathogen metapopulation.</title>
        <authorList>
            <person name="Gardiner A."/>
            <person name="Kemen E."/>
            <person name="Schultz-Larsen T."/>
            <person name="MacLean D."/>
            <person name="Van Oosterhout C."/>
            <person name="Jones J.D.G."/>
        </authorList>
    </citation>
    <scope>NUCLEOTIDE SEQUENCE [LARGE SCALE GENOMIC DNA]</scope>
    <source>
        <strain evidence="4 5">Ac Nc2</strain>
    </source>
</reference>
<dbReference type="OrthoDB" id="5236983at2759"/>
<dbReference type="PANTHER" id="PTHR21220">
    <property type="entry name" value="DNA-DEPENDENT METALLOPROTEASE SPRTN"/>
    <property type="match status" value="1"/>
</dbReference>
<keyword evidence="2" id="KW-0539">Nucleus</keyword>
<dbReference type="Proteomes" id="UP000053237">
    <property type="component" value="Unassembled WGS sequence"/>
</dbReference>
<dbReference type="GO" id="GO:0006974">
    <property type="term" value="P:DNA damage response"/>
    <property type="evidence" value="ECO:0007669"/>
    <property type="project" value="InterPro"/>
</dbReference>
<comment type="caution">
    <text evidence="4">The sequence shown here is derived from an EMBL/GenBank/DDBJ whole genome shotgun (WGS) entry which is preliminary data.</text>
</comment>
<dbReference type="InterPro" id="IPR055220">
    <property type="entry name" value="SPRTN_ZBD"/>
</dbReference>